<reference evidence="2 3" key="1">
    <citation type="submission" date="2024-11" db="EMBL/GenBank/DDBJ databases">
        <title>The Natural Products Discovery Center: Release of the First 8490 Sequenced Strains for Exploring Actinobacteria Biosynthetic Diversity.</title>
        <authorList>
            <person name="Kalkreuter E."/>
            <person name="Kautsar S.A."/>
            <person name="Yang D."/>
            <person name="Bader C.D."/>
            <person name="Teijaro C.N."/>
            <person name="Fluegel L."/>
            <person name="Davis C.M."/>
            <person name="Simpson J.R."/>
            <person name="Lauterbach L."/>
            <person name="Steele A.D."/>
            <person name="Gui C."/>
            <person name="Meng S."/>
            <person name="Li G."/>
            <person name="Viehrig K."/>
            <person name="Ye F."/>
            <person name="Su P."/>
            <person name="Kiefer A.F."/>
            <person name="Nichols A."/>
            <person name="Cepeda A.J."/>
            <person name="Yan W."/>
            <person name="Fan B."/>
            <person name="Jiang Y."/>
            <person name="Adhikari A."/>
            <person name="Zheng C.-J."/>
            <person name="Schuster L."/>
            <person name="Cowan T.M."/>
            <person name="Smanski M.J."/>
            <person name="Chevrette M.G."/>
            <person name="De Carvalho L.P.S."/>
            <person name="Shen B."/>
        </authorList>
    </citation>
    <scope>NUCLEOTIDE SEQUENCE [LARGE SCALE GENOMIC DNA]</scope>
    <source>
        <strain evidence="2 3">NPDC020863</strain>
    </source>
</reference>
<accession>A0ABW8LQX2</accession>
<evidence type="ECO:0000313" key="2">
    <source>
        <dbReference type="EMBL" id="MFK4267115.1"/>
    </source>
</evidence>
<proteinExistence type="predicted"/>
<organism evidence="2 3">
    <name type="scientific">Streptomyces milbemycinicus</name>
    <dbReference type="NCBI Taxonomy" id="476552"/>
    <lineage>
        <taxon>Bacteria</taxon>
        <taxon>Bacillati</taxon>
        <taxon>Actinomycetota</taxon>
        <taxon>Actinomycetes</taxon>
        <taxon>Kitasatosporales</taxon>
        <taxon>Streptomycetaceae</taxon>
        <taxon>Streptomyces</taxon>
    </lineage>
</organism>
<evidence type="ECO:0000313" key="3">
    <source>
        <dbReference type="Proteomes" id="UP001620295"/>
    </source>
</evidence>
<name>A0ABW8LQX2_9ACTN</name>
<protein>
    <recommendedName>
        <fullName evidence="4">Secreted protein</fullName>
    </recommendedName>
</protein>
<comment type="caution">
    <text evidence="2">The sequence shown here is derived from an EMBL/GenBank/DDBJ whole genome shotgun (WGS) entry which is preliminary data.</text>
</comment>
<gene>
    <name evidence="2" type="ORF">ACI2L5_19570</name>
</gene>
<keyword evidence="3" id="KW-1185">Reference proteome</keyword>
<sequence length="148" mass="15347">MHLTSGNKALAAIAVGIAALSVSANSAAAAPANSAAAPVAWSATHGSATASGTRWTERVDIHTDLVVQGELRNTGTECFSVWVQWIHDWVVTPYTKQATQCGGGVSPVNVRLSPYGLTTSGQMKVCRGTADTADCGEAISLTHWPINN</sequence>
<feature type="chain" id="PRO_5047307117" description="Secreted protein" evidence="1">
    <location>
        <begin position="30"/>
        <end position="148"/>
    </location>
</feature>
<keyword evidence="1" id="KW-0732">Signal</keyword>
<dbReference type="RefSeq" id="WP_358642310.1">
    <property type="nucleotide sequence ID" value="NZ_JBFACG010000056.1"/>
</dbReference>
<feature type="signal peptide" evidence="1">
    <location>
        <begin position="1"/>
        <end position="29"/>
    </location>
</feature>
<evidence type="ECO:0008006" key="4">
    <source>
        <dbReference type="Google" id="ProtNLM"/>
    </source>
</evidence>
<evidence type="ECO:0000256" key="1">
    <source>
        <dbReference type="SAM" id="SignalP"/>
    </source>
</evidence>
<dbReference type="Proteomes" id="UP001620295">
    <property type="component" value="Unassembled WGS sequence"/>
</dbReference>
<dbReference type="EMBL" id="JBJDQH010000006">
    <property type="protein sequence ID" value="MFK4267115.1"/>
    <property type="molecule type" value="Genomic_DNA"/>
</dbReference>